<keyword evidence="3" id="KW-1185">Reference proteome</keyword>
<dbReference type="InterPro" id="IPR051207">
    <property type="entry name" value="ComplexI_NDUFA9_subunit"/>
</dbReference>
<comment type="caution">
    <text evidence="2">The sequence shown here is derived from an EMBL/GenBank/DDBJ whole genome shotgun (WGS) entry which is preliminary data.</text>
</comment>
<accession>A0A4S4FX63</accession>
<dbReference type="InterPro" id="IPR036291">
    <property type="entry name" value="NAD(P)-bd_dom_sf"/>
</dbReference>
<dbReference type="PANTHER" id="PTHR12126">
    <property type="entry name" value="NADH-UBIQUINONE OXIDOREDUCTASE 39 KDA SUBUNIT-RELATED"/>
    <property type="match status" value="1"/>
</dbReference>
<dbReference type="EMBL" id="SSSN01000005">
    <property type="protein sequence ID" value="THG34565.1"/>
    <property type="molecule type" value="Genomic_DNA"/>
</dbReference>
<dbReference type="GO" id="GO:0044877">
    <property type="term" value="F:protein-containing complex binding"/>
    <property type="evidence" value="ECO:0007669"/>
    <property type="project" value="TreeGrafter"/>
</dbReference>
<organism evidence="2 3">
    <name type="scientific">Orlajensenia flava</name>
    <dbReference type="NCBI Taxonomy" id="2565934"/>
    <lineage>
        <taxon>Bacteria</taxon>
        <taxon>Bacillati</taxon>
        <taxon>Actinomycetota</taxon>
        <taxon>Actinomycetes</taxon>
        <taxon>Micrococcales</taxon>
        <taxon>Microbacteriaceae</taxon>
        <taxon>Orlajensenia</taxon>
    </lineage>
</organism>
<dbReference type="Pfam" id="PF13460">
    <property type="entry name" value="NAD_binding_10"/>
    <property type="match status" value="1"/>
</dbReference>
<dbReference type="OrthoDB" id="9771302at2"/>
<sequence>MTASVLVTGGTGNIGSHVVPLLARDGRDLRILSRGGGGGDTPGVRHFRGDVMTGDGVATALDGVTVVLHLAGGPKGDDVATRKLVASAAAARVEHIILISVIGAGRMPIGYFRMKDAAEQAVAESGIPWTVLRAAQLHDFVLPFVRGLEKLPLAPAPRGVNFEPVDVESVARRLADLTLAAPAGRVADIAGPEVLSIETLIETYARALEKRRRMLRFSIPGSIGRAYRDSANLASGDVDRAGRTWQQYLDERRSSRD</sequence>
<gene>
    <name evidence="2" type="ORF">E6C70_09980</name>
</gene>
<dbReference type="InterPro" id="IPR016040">
    <property type="entry name" value="NAD(P)-bd_dom"/>
</dbReference>
<dbReference type="Proteomes" id="UP000307380">
    <property type="component" value="Unassembled WGS sequence"/>
</dbReference>
<evidence type="ECO:0000313" key="3">
    <source>
        <dbReference type="Proteomes" id="UP000307380"/>
    </source>
</evidence>
<dbReference type="Gene3D" id="3.40.50.720">
    <property type="entry name" value="NAD(P)-binding Rossmann-like Domain"/>
    <property type="match status" value="1"/>
</dbReference>
<feature type="domain" description="NAD(P)-binding" evidence="1">
    <location>
        <begin position="9"/>
        <end position="139"/>
    </location>
</feature>
<evidence type="ECO:0000313" key="2">
    <source>
        <dbReference type="EMBL" id="THG34565.1"/>
    </source>
</evidence>
<reference evidence="2 3" key="1">
    <citation type="submission" date="2019-04" db="EMBL/GenBank/DDBJ databases">
        <authorList>
            <person name="Jiang L."/>
        </authorList>
    </citation>
    <scope>NUCLEOTIDE SEQUENCE [LARGE SCALE GENOMIC DNA]</scope>
    <source>
        <strain evidence="2 3">YIM 131861</strain>
    </source>
</reference>
<dbReference type="SUPFAM" id="SSF51735">
    <property type="entry name" value="NAD(P)-binding Rossmann-fold domains"/>
    <property type="match status" value="1"/>
</dbReference>
<protein>
    <submittedName>
        <fullName evidence="2">NAD-dependent epimerase/dehydratase family protein</fullName>
    </submittedName>
</protein>
<dbReference type="PANTHER" id="PTHR12126:SF11">
    <property type="entry name" value="NADH DEHYDROGENASE [UBIQUINONE] 1 ALPHA SUBCOMPLEX SUBUNIT 9, MITOCHONDRIAL"/>
    <property type="match status" value="1"/>
</dbReference>
<evidence type="ECO:0000259" key="1">
    <source>
        <dbReference type="Pfam" id="PF13460"/>
    </source>
</evidence>
<dbReference type="AlphaFoldDB" id="A0A4S4FX63"/>
<proteinExistence type="predicted"/>
<dbReference type="RefSeq" id="WP_136424364.1">
    <property type="nucleotide sequence ID" value="NZ_SSSN01000005.1"/>
</dbReference>
<name>A0A4S4FX63_9MICO</name>